<dbReference type="InterPro" id="IPR036890">
    <property type="entry name" value="HATPase_C_sf"/>
</dbReference>
<sequence length="64" mass="7358">MSEEIKGRISVETENIFPIIKKWLYSEKDIFIRELVSNASDAITKLKKLHSPKNSKEAPIIESI</sequence>
<keyword evidence="3" id="KW-0067">ATP-binding</keyword>
<dbReference type="GO" id="GO:0140662">
    <property type="term" value="F:ATP-dependent protein folding chaperone"/>
    <property type="evidence" value="ECO:0007669"/>
    <property type="project" value="InterPro"/>
</dbReference>
<comment type="caution">
    <text evidence="5">The sequence shown here is derived from an EMBL/GenBank/DDBJ whole genome shotgun (WGS) entry which is preliminary data.</text>
</comment>
<evidence type="ECO:0000313" key="6">
    <source>
        <dbReference type="Proteomes" id="UP000012128"/>
    </source>
</evidence>
<dbReference type="GO" id="GO:0016887">
    <property type="term" value="F:ATP hydrolysis activity"/>
    <property type="evidence" value="ECO:0007669"/>
    <property type="project" value="InterPro"/>
</dbReference>
<dbReference type="GO" id="GO:0051082">
    <property type="term" value="F:unfolded protein binding"/>
    <property type="evidence" value="ECO:0007669"/>
    <property type="project" value="InterPro"/>
</dbReference>
<dbReference type="PANTHER" id="PTHR11528">
    <property type="entry name" value="HEAT SHOCK PROTEIN 90 FAMILY MEMBER"/>
    <property type="match status" value="1"/>
</dbReference>
<evidence type="ECO:0000256" key="4">
    <source>
        <dbReference type="ARBA" id="ARBA00023186"/>
    </source>
</evidence>
<proteinExistence type="inferred from homology"/>
<keyword evidence="2" id="KW-0547">Nucleotide-binding</keyword>
<dbReference type="InterPro" id="IPR001404">
    <property type="entry name" value="Hsp90_fam"/>
</dbReference>
<evidence type="ECO:0000256" key="1">
    <source>
        <dbReference type="ARBA" id="ARBA00008239"/>
    </source>
</evidence>
<accession>M6GV05</accession>
<dbReference type="EMBL" id="AFLW02000079">
    <property type="protein sequence ID" value="EMM82716.1"/>
    <property type="molecule type" value="Genomic_DNA"/>
</dbReference>
<dbReference type="SUPFAM" id="SSF55874">
    <property type="entry name" value="ATPase domain of HSP90 chaperone/DNA topoisomerase II/histidine kinase"/>
    <property type="match status" value="1"/>
</dbReference>
<protein>
    <recommendedName>
        <fullName evidence="7">GHKL domain protein</fullName>
    </recommendedName>
</protein>
<organism evidence="5 6">
    <name type="scientific">Leptospira interrogans str. 2006001854</name>
    <dbReference type="NCBI Taxonomy" id="1001590"/>
    <lineage>
        <taxon>Bacteria</taxon>
        <taxon>Pseudomonadati</taxon>
        <taxon>Spirochaetota</taxon>
        <taxon>Spirochaetia</taxon>
        <taxon>Leptospirales</taxon>
        <taxon>Leptospiraceae</taxon>
        <taxon>Leptospira</taxon>
    </lineage>
</organism>
<evidence type="ECO:0008006" key="7">
    <source>
        <dbReference type="Google" id="ProtNLM"/>
    </source>
</evidence>
<evidence type="ECO:0000313" key="5">
    <source>
        <dbReference type="EMBL" id="EMM82716.1"/>
    </source>
</evidence>
<dbReference type="Proteomes" id="UP000012128">
    <property type="component" value="Unassembled WGS sequence"/>
</dbReference>
<dbReference type="AlphaFoldDB" id="M6GV05"/>
<dbReference type="Gene3D" id="3.30.565.10">
    <property type="entry name" value="Histidine kinase-like ATPase, C-terminal domain"/>
    <property type="match status" value="1"/>
</dbReference>
<evidence type="ECO:0000256" key="2">
    <source>
        <dbReference type="ARBA" id="ARBA00022741"/>
    </source>
</evidence>
<reference evidence="5 6" key="1">
    <citation type="submission" date="2013-01" db="EMBL/GenBank/DDBJ databases">
        <authorList>
            <person name="Harkins D.M."/>
            <person name="Durkin A.S."/>
            <person name="Brinkac L.M."/>
            <person name="Haft D.H."/>
            <person name="Selengut J.D."/>
            <person name="Sanka R."/>
            <person name="DePew J."/>
            <person name="Purushe J."/>
            <person name="Hospenthal D.R."/>
            <person name="Murray C.K."/>
            <person name="Pimentel G."/>
            <person name="Wasfy M."/>
            <person name="Parker T."/>
            <person name="Miller R.S."/>
            <person name="Vinetz J.M."/>
            <person name="Sutton G.G."/>
            <person name="Nierman W.C."/>
            <person name="Fouts D.E."/>
        </authorList>
    </citation>
    <scope>NUCLEOTIDE SEQUENCE [LARGE SCALE GENOMIC DNA]</scope>
    <source>
        <strain evidence="5 6">2006001854</strain>
    </source>
</reference>
<name>M6GV05_LEPIR</name>
<comment type="similarity">
    <text evidence="1">Belongs to the heat shock protein 90 family.</text>
</comment>
<evidence type="ECO:0000256" key="3">
    <source>
        <dbReference type="ARBA" id="ARBA00022840"/>
    </source>
</evidence>
<gene>
    <name evidence="5" type="ORF">LEP1GSC037_3412</name>
</gene>
<dbReference type="GO" id="GO:0005524">
    <property type="term" value="F:ATP binding"/>
    <property type="evidence" value="ECO:0007669"/>
    <property type="project" value="UniProtKB-KW"/>
</dbReference>
<keyword evidence="4" id="KW-0143">Chaperone</keyword>